<dbReference type="Proteomes" id="UP001172673">
    <property type="component" value="Unassembled WGS sequence"/>
</dbReference>
<protein>
    <recommendedName>
        <fullName evidence="6">IQ calmodulin-binding motif domain protein</fullName>
    </recommendedName>
</protein>
<comment type="similarity">
    <text evidence="1">Belongs to the TCP11 family.</text>
</comment>
<feature type="region of interest" description="Disordered" evidence="3">
    <location>
        <begin position="1"/>
        <end position="77"/>
    </location>
</feature>
<feature type="region of interest" description="Disordered" evidence="3">
    <location>
        <begin position="438"/>
        <end position="493"/>
    </location>
</feature>
<feature type="compositionally biased region" description="Low complexity" evidence="3">
    <location>
        <begin position="45"/>
        <end position="67"/>
    </location>
</feature>
<feature type="coiled-coil region" evidence="2">
    <location>
        <begin position="137"/>
        <end position="179"/>
    </location>
</feature>
<feature type="compositionally biased region" description="Polar residues" evidence="3">
    <location>
        <begin position="478"/>
        <end position="493"/>
    </location>
</feature>
<keyword evidence="5" id="KW-1185">Reference proteome</keyword>
<sequence>MNPTPPATEDIEMNTTGDEIPSYAEPPPHIAARFYRRASSRRRSSANSSRRSSLSSLHSHSSALSSHGGPHSTHVAQHLRRASIIESRKARLADRAAHAEQVRLRAAAAKATQRASYSEEKSLAAQAAREKLLAEIAARCEEEVKRAKKIAEETKEKRAAEMARLKEEMAEKYAEADRRRTMYQQGARRPRTASLAAVEEKKVPPAVLKRSHRVYAAKIIQRSWRRYRTRKTLAEFCALELNFNRAKALSFEELTRFISEQATTTATTSMLKHLTILDADQDSSGPVRVFLSGYLVLAHPIQAFSHGGNQPQEQELLTKAASLIETFEACIKELLSGSPTACFPATTEAFSFAFNDFTSTFHAWKSQDLGVLVDIMVGSFVNLDLILQATKNDHDGHVAEDYLDAVRQEQIKLLARLKRLAGPEEALSRVRVAVRKARKQRAAEKRQKGVEQVPRTSTPVNDSTGAASGALITPPATPRSSQRDQIPSVTAPTASLSQMLTALPSNREIAHEILINGTYEVQQQPWTDARKNLMDSLRTSMGDSMQSGNTEAATRWINSMAILVREKLMNLITPRHPLYNRIDGLLDPTLISQQFRNGMFSFDSFFETIAGLVSQICSPGRDELVRAFATNTGGDTIDRLFELINIVDLMTLDHINFQFRLASPQVLEHGHEHEIAAFERDLQQGVHGLEQAKQWWANARSMTTTQNPSGNAIYARGLSDLVLRNSHLDLSDLPETLHLDYARLLRLRARAFQIVAVSSILLTTKIRLRRNRESLWTKDATRLMSLDLLTVDANRVVSLVESSHMMPESLRDGLSNFVGRVLPSAIAAGTNANAAEQSRQEAAQSYSMASPPETTTADVFTEQVASFLLKSLREHVFARMAASGTAERVRITTSSAEVLARAGMPEFLEEVNRLVDSLDKIRTVDLKAHERWYDQIAAAAA</sequence>
<feature type="compositionally biased region" description="Basic residues" evidence="3">
    <location>
        <begin position="34"/>
        <end position="44"/>
    </location>
</feature>
<dbReference type="InterPro" id="IPR008862">
    <property type="entry name" value="Tcp11"/>
</dbReference>
<dbReference type="PANTHER" id="PTHR12832">
    <property type="entry name" value="TESTIS-SPECIFIC PROTEIN PBS13 T-COMPLEX 11"/>
    <property type="match status" value="1"/>
</dbReference>
<keyword evidence="2" id="KW-0175">Coiled coil</keyword>
<feature type="compositionally biased region" description="Polar residues" evidence="3">
    <location>
        <begin position="454"/>
        <end position="466"/>
    </location>
</feature>
<dbReference type="Pfam" id="PF05794">
    <property type="entry name" value="Tcp11"/>
    <property type="match status" value="1"/>
</dbReference>
<evidence type="ECO:0000256" key="2">
    <source>
        <dbReference type="SAM" id="Coils"/>
    </source>
</evidence>
<dbReference type="EMBL" id="JAPDRK010000003">
    <property type="protein sequence ID" value="KAJ9614033.1"/>
    <property type="molecule type" value="Genomic_DNA"/>
</dbReference>
<accession>A0AA39CN91</accession>
<proteinExistence type="inferred from homology"/>
<name>A0AA39CN91_9EURO</name>
<gene>
    <name evidence="4" type="ORF">H2200_002169</name>
</gene>
<evidence type="ECO:0000313" key="5">
    <source>
        <dbReference type="Proteomes" id="UP001172673"/>
    </source>
</evidence>
<evidence type="ECO:0000256" key="3">
    <source>
        <dbReference type="SAM" id="MobiDB-lite"/>
    </source>
</evidence>
<dbReference type="GO" id="GO:0010737">
    <property type="term" value="P:protein kinase A signaling"/>
    <property type="evidence" value="ECO:0007669"/>
    <property type="project" value="TreeGrafter"/>
</dbReference>
<evidence type="ECO:0008006" key="6">
    <source>
        <dbReference type="Google" id="ProtNLM"/>
    </source>
</evidence>
<reference evidence="4" key="1">
    <citation type="submission" date="2022-10" db="EMBL/GenBank/DDBJ databases">
        <title>Culturing micro-colonial fungi from biological soil crusts in the Mojave desert and describing Neophaeococcomyces mojavensis, and introducing the new genera and species Taxawa tesnikishii.</title>
        <authorList>
            <person name="Kurbessoian T."/>
            <person name="Stajich J.E."/>
        </authorList>
    </citation>
    <scope>NUCLEOTIDE SEQUENCE</scope>
    <source>
        <strain evidence="4">TK_41</strain>
    </source>
</reference>
<dbReference type="PANTHER" id="PTHR12832:SF18">
    <property type="entry name" value="IQ CALMODULIN-BINDING MOTIF DOMAIN PROTEIN (AFU_ORTHOLOGUE AFUA_1G08920)"/>
    <property type="match status" value="1"/>
</dbReference>
<evidence type="ECO:0000256" key="1">
    <source>
        <dbReference type="ARBA" id="ARBA00010954"/>
    </source>
</evidence>
<dbReference type="AlphaFoldDB" id="A0AA39CN91"/>
<evidence type="ECO:0000313" key="4">
    <source>
        <dbReference type="EMBL" id="KAJ9614033.1"/>
    </source>
</evidence>
<comment type="caution">
    <text evidence="4">The sequence shown here is derived from an EMBL/GenBank/DDBJ whole genome shotgun (WGS) entry which is preliminary data.</text>
</comment>
<organism evidence="4 5">
    <name type="scientific">Cladophialophora chaetospira</name>
    <dbReference type="NCBI Taxonomy" id="386627"/>
    <lineage>
        <taxon>Eukaryota</taxon>
        <taxon>Fungi</taxon>
        <taxon>Dikarya</taxon>
        <taxon>Ascomycota</taxon>
        <taxon>Pezizomycotina</taxon>
        <taxon>Eurotiomycetes</taxon>
        <taxon>Chaetothyriomycetidae</taxon>
        <taxon>Chaetothyriales</taxon>
        <taxon>Herpotrichiellaceae</taxon>
        <taxon>Cladophialophora</taxon>
    </lineage>
</organism>